<reference evidence="3 4" key="1">
    <citation type="submission" date="2018-01" db="EMBL/GenBank/DDBJ databases">
        <title>Genome Sequencing and Assembly of Anaerobacter polyendosporus strain CT4.</title>
        <authorList>
            <person name="Tachaapaikoon C."/>
            <person name="Sutheeworapong S."/>
            <person name="Jenjaroenpun P."/>
            <person name="Wongsurawat T."/>
            <person name="Nookeaw I."/>
            <person name="Cheawchanlertfa P."/>
            <person name="Kosugi A."/>
            <person name="Cheevadhanarak S."/>
            <person name="Ratanakhanokchai K."/>
        </authorList>
    </citation>
    <scope>NUCLEOTIDE SEQUENCE [LARGE SCALE GENOMIC DNA]</scope>
    <source>
        <strain evidence="3 4">CT4</strain>
    </source>
</reference>
<dbReference type="KEGG" id="cmah:C1I91_09500"/>
<dbReference type="RefSeq" id="WP_128212656.1">
    <property type="nucleotide sequence ID" value="NZ_CP025746.1"/>
</dbReference>
<evidence type="ECO:0000256" key="1">
    <source>
        <dbReference type="SAM" id="MobiDB-lite"/>
    </source>
</evidence>
<dbReference type="Pfam" id="PF16800">
    <property type="entry name" value="Endopep_inhib"/>
    <property type="match status" value="1"/>
</dbReference>
<protein>
    <submittedName>
        <fullName evidence="3">Uncharacterized protein</fullName>
    </submittedName>
</protein>
<feature type="compositionally biased region" description="Basic and acidic residues" evidence="1">
    <location>
        <begin position="249"/>
        <end position="267"/>
    </location>
</feature>
<evidence type="ECO:0000256" key="2">
    <source>
        <dbReference type="SAM" id="SignalP"/>
    </source>
</evidence>
<dbReference type="InterPro" id="IPR028994">
    <property type="entry name" value="Integrin_alpha_N"/>
</dbReference>
<sequence>MAKKFSIIVISTLVIALLVSGCSSTSNKGKYTKEEVFKQLSTLYDEKKYSDAISKYAEYISLGGSEKFSKLDELMLDFVKDKYSKGKNWTSVQDMNKDGYAFGDLDGDKIPEIYKLDIKASDDNKAGIKIYKYEKDQYKDVSSKYAPSNRIFPGELAVKKINENTYGLISNAMVSKDSNIDVYIMDKEKLSRLINSTVAGMSKFAQDIDGDGIVEIPQLNNSDKLSWYKFDKDLRVSVVKEEKIKVASEVKAQDKPKTDDSTKKPVEVKSNSSINDIKPPKDEEILNLFAVGRNFEASRLLEDGDSSQTISPDGISYAIMKNQSVNIDNEIKAFSQYFSKDFINGHVKNFFKVIDSKKYVLCGDGLNTLEKFTRVIGSTEDGNKINARIEYVDADVTDVCNVELVYEDNSWKINDGSLLIK</sequence>
<feature type="signal peptide" evidence="2">
    <location>
        <begin position="1"/>
        <end position="25"/>
    </location>
</feature>
<dbReference type="EMBL" id="CP025746">
    <property type="protein sequence ID" value="QAA31862.1"/>
    <property type="molecule type" value="Genomic_DNA"/>
</dbReference>
<dbReference type="AlphaFoldDB" id="A0A3R5QT17"/>
<dbReference type="Proteomes" id="UP000286268">
    <property type="component" value="Chromosome"/>
</dbReference>
<dbReference type="Gene3D" id="3.10.450.420">
    <property type="match status" value="1"/>
</dbReference>
<dbReference type="SUPFAM" id="SSF69318">
    <property type="entry name" value="Integrin alpha N-terminal domain"/>
    <property type="match status" value="1"/>
</dbReference>
<dbReference type="PROSITE" id="PS51257">
    <property type="entry name" value="PROKAR_LIPOPROTEIN"/>
    <property type="match status" value="1"/>
</dbReference>
<name>A0A3R5QT17_9CLOT</name>
<dbReference type="InterPro" id="IPR053749">
    <property type="entry name" value="TA_system-associated_sf"/>
</dbReference>
<keyword evidence="4" id="KW-1185">Reference proteome</keyword>
<accession>A0A3R5QT17</accession>
<keyword evidence="2" id="KW-0732">Signal</keyword>
<gene>
    <name evidence="3" type="ORF">C1I91_09500</name>
</gene>
<dbReference type="InterPro" id="IPR031841">
    <property type="entry name" value="Endopep_inhib"/>
</dbReference>
<feature type="region of interest" description="Disordered" evidence="1">
    <location>
        <begin position="249"/>
        <end position="274"/>
    </location>
</feature>
<organism evidence="3 4">
    <name type="scientific">Clostridium manihotivorum</name>
    <dbReference type="NCBI Taxonomy" id="2320868"/>
    <lineage>
        <taxon>Bacteria</taxon>
        <taxon>Bacillati</taxon>
        <taxon>Bacillota</taxon>
        <taxon>Clostridia</taxon>
        <taxon>Eubacteriales</taxon>
        <taxon>Clostridiaceae</taxon>
        <taxon>Clostridium</taxon>
    </lineage>
</organism>
<evidence type="ECO:0000313" key="3">
    <source>
        <dbReference type="EMBL" id="QAA31862.1"/>
    </source>
</evidence>
<feature type="chain" id="PRO_5018692736" evidence="2">
    <location>
        <begin position="26"/>
        <end position="421"/>
    </location>
</feature>
<proteinExistence type="predicted"/>
<evidence type="ECO:0000313" key="4">
    <source>
        <dbReference type="Proteomes" id="UP000286268"/>
    </source>
</evidence>
<dbReference type="OrthoDB" id="1743319at2"/>